<dbReference type="STRING" id="420953.SAMN05192543_10661"/>
<keyword evidence="4" id="KW-1185">Reference proteome</keyword>
<dbReference type="SUPFAM" id="SSF63829">
    <property type="entry name" value="Calcium-dependent phosphotriesterase"/>
    <property type="match status" value="1"/>
</dbReference>
<dbReference type="Proteomes" id="UP000199548">
    <property type="component" value="Unassembled WGS sequence"/>
</dbReference>
<dbReference type="GO" id="GO:0017057">
    <property type="term" value="F:6-phosphogluconolactonase activity"/>
    <property type="evidence" value="ECO:0007669"/>
    <property type="project" value="TreeGrafter"/>
</dbReference>
<dbReference type="GO" id="GO:0006006">
    <property type="term" value="P:glucose metabolic process"/>
    <property type="evidence" value="ECO:0007669"/>
    <property type="project" value="UniProtKB-KW"/>
</dbReference>
<dbReference type="Gene3D" id="2.130.10.10">
    <property type="entry name" value="YVTN repeat-like/Quinoprotein amine dehydrogenase"/>
    <property type="match status" value="3"/>
</dbReference>
<dbReference type="GO" id="GO:0016853">
    <property type="term" value="F:isomerase activity"/>
    <property type="evidence" value="ECO:0007669"/>
    <property type="project" value="UniProtKB-KW"/>
</dbReference>
<comment type="similarity">
    <text evidence="1">Belongs to the cycloisomerase 2 family.</text>
</comment>
<keyword evidence="2" id="KW-0313">Glucose metabolism</keyword>
<proteinExistence type="inferred from homology"/>
<keyword evidence="3" id="KW-0413">Isomerase</keyword>
<dbReference type="EMBL" id="FOQU01000006">
    <property type="protein sequence ID" value="SFJ24570.1"/>
    <property type="molecule type" value="Genomic_DNA"/>
</dbReference>
<evidence type="ECO:0000256" key="1">
    <source>
        <dbReference type="ARBA" id="ARBA00005564"/>
    </source>
</evidence>
<dbReference type="PANTHER" id="PTHR30344:SF1">
    <property type="entry name" value="6-PHOSPHOGLUCONOLACTONASE"/>
    <property type="match status" value="1"/>
</dbReference>
<evidence type="ECO:0000313" key="3">
    <source>
        <dbReference type="EMBL" id="SFJ24570.1"/>
    </source>
</evidence>
<gene>
    <name evidence="3" type="ORF">SAMN05192543_10661</name>
</gene>
<dbReference type="RefSeq" id="WP_170275680.1">
    <property type="nucleotide sequence ID" value="NZ_CP041743.1"/>
</dbReference>
<dbReference type="PANTHER" id="PTHR30344">
    <property type="entry name" value="6-PHOSPHOGLUCONOLACTONASE-RELATED"/>
    <property type="match status" value="1"/>
</dbReference>
<dbReference type="InterPro" id="IPR050282">
    <property type="entry name" value="Cycloisomerase_2"/>
</dbReference>
<name>A0A1I3PT53_9BURK</name>
<accession>A0A1I3PT53</accession>
<dbReference type="Pfam" id="PF10282">
    <property type="entry name" value="Lactonase"/>
    <property type="match status" value="1"/>
</dbReference>
<dbReference type="InterPro" id="IPR019405">
    <property type="entry name" value="Lactonase_7-beta_prop"/>
</dbReference>
<organism evidence="3 4">
    <name type="scientific">Paraburkholderia megapolitana</name>
    <dbReference type="NCBI Taxonomy" id="420953"/>
    <lineage>
        <taxon>Bacteria</taxon>
        <taxon>Pseudomonadati</taxon>
        <taxon>Pseudomonadota</taxon>
        <taxon>Betaproteobacteria</taxon>
        <taxon>Burkholderiales</taxon>
        <taxon>Burkholderiaceae</taxon>
        <taxon>Paraburkholderia</taxon>
    </lineage>
</organism>
<dbReference type="InterPro" id="IPR015943">
    <property type="entry name" value="WD40/YVTN_repeat-like_dom_sf"/>
</dbReference>
<sequence>MTSTPTSPPPPVQTYLVAGNITGLNAGGAPITLVNNGKDTLTVNANGGFQFPTALASGATYSITVATQPTGETCTVTNGSGTVSAANVTSISVSCSAVPAKTYTVGGNVTGLSAGASVTLKNNGSDTVSVSANGPFVFPVSLVDAAAYNVTVGTQPAGETCTASNAIGTVDGANVGNVNVVCIANAPKTYTVGGAVSGLSTGASVTLLDNGADATTVSSNGTFTFPTALQGGASWAVTVGTQPAGETCSVSNANGTKIGANVTAVTVACSPNPTYSIGGSVSGLRPGTSVALENNGSNPLTVAANGTFVFGTQLVSGATYNVTVATQPAAGNCTVTNGSGTVSAANVTSVNVTCVAAQFVYSVDGNNSIYEFAVNATTGALTPLAGSPVTAGGESNGIALNPTGTVAYVILGDKSTVAAFTVNVVTGALTPVAGGPVATGQDPSGIVVAPSGKFAYVASLDGNNVSAYSIDSATGALTPVAGSPFAAGKGSIAITIDPAGRFAYVANYNGSSVSAYTIDATTGALTPVAGSPFTSLDHPYALAVNPAGTFVYVASADNGIEAFSINQTTGVLTAAGSFANGLGLNAIALNAAGTVMYAAEANSIDAYTVDAITGALTAFPGNPVVAGSSADNLVISTSGTLMYGSEGTAGLLGETINKSTGAFTAVPGSPFTAGAQVVGVVITP</sequence>
<dbReference type="AlphaFoldDB" id="A0A1I3PT53"/>
<keyword evidence="2" id="KW-0119">Carbohydrate metabolism</keyword>
<evidence type="ECO:0000256" key="2">
    <source>
        <dbReference type="ARBA" id="ARBA00022526"/>
    </source>
</evidence>
<evidence type="ECO:0000313" key="4">
    <source>
        <dbReference type="Proteomes" id="UP000199548"/>
    </source>
</evidence>
<protein>
    <submittedName>
        <fullName evidence="3">6-phosphogluconolactonase, cycloisomerase 2 family</fullName>
    </submittedName>
</protein>
<reference evidence="3 4" key="1">
    <citation type="submission" date="2016-10" db="EMBL/GenBank/DDBJ databases">
        <authorList>
            <person name="de Groot N.N."/>
        </authorList>
    </citation>
    <scope>NUCLEOTIDE SEQUENCE [LARGE SCALE GENOMIC DNA]</scope>
    <source>
        <strain evidence="3 4">LMG 23650</strain>
    </source>
</reference>